<sequence>MAAAPLPTAVAPTAAAPSAPAPPVPAPVVAPAASASLYVGDLERDVTEAQLYDLFSQVGPVASIRVCRDAVTRRSLGYAYVNYNSALDEHAAERALETLNYTTINSKPIRIMWSHRDPSQRKSGVGNIFIKNLEESIDNKALHDTFSAFGNILSCKVATDMNGAIPGKSKGYGFVHFETEQSAVKAVETVNGMLLNGKKVYVGPFMKKGERPADQNEPRFTNVFVKNFGDDVTEEFIRTEFGKFGSITNVVVMKDESGKSKGFGFVNFESPDEAVKAVDAVNNKPLGEKVVFCGRAQKKAEREAMLRQQYEQRRLERIEKYQNVNLYVKNLDDSVDDEKLREEFAQFGTITSAKVINTSRAGDDKSSTSKGFGFVCFTAAEEATKAVTEMNGKMLAGKPIYVALAQRKEVRRAQLEQQYAQRMMVPRPGQGPGMPPGAPAAGMYPPGAPVFYATPPPGAPRPAMVYQPMVPRGYRGPVPQPRPGYQQMPPGNYVVPQAQPRQGRQNRQNRQPQSPPTGAAKGGSMPAGANRQPRNPKFPAQGAGAAPAGRGAPPQGQQPQANGQSSAPAPGSVAVPGVVPGAAPAQESLTTATLAAAPPEQQKQMLGERLFPLVQRLQPELAGKITGMLLEMDNSELLLLLESPESLSAKVDEAMAVLRQHGVLPEQLSEAPAEAAA</sequence>
<dbReference type="SMART" id="SM00361">
    <property type="entry name" value="RRM_1"/>
    <property type="match status" value="3"/>
</dbReference>
<evidence type="ECO:0000256" key="1">
    <source>
        <dbReference type="ARBA" id="ARBA00004496"/>
    </source>
</evidence>
<dbReference type="PROSITE" id="PS50102">
    <property type="entry name" value="RRM"/>
    <property type="match status" value="4"/>
</dbReference>
<name>A0AAE0EMN7_9CHLO</name>
<dbReference type="PROSITE" id="PS51309">
    <property type="entry name" value="PABC"/>
    <property type="match status" value="1"/>
</dbReference>
<dbReference type="CDD" id="cd12381">
    <property type="entry name" value="RRM4_I_PABPs"/>
    <property type="match status" value="1"/>
</dbReference>
<evidence type="ECO:0000256" key="6">
    <source>
        <dbReference type="ARBA" id="ARBA00022884"/>
    </source>
</evidence>
<dbReference type="SUPFAM" id="SSF54928">
    <property type="entry name" value="RNA-binding domain, RBD"/>
    <property type="match status" value="2"/>
</dbReference>
<comment type="function">
    <text evidence="8">Binds the poly(A) tail of mRNA.</text>
</comment>
<dbReference type="GO" id="GO:0003723">
    <property type="term" value="F:RNA binding"/>
    <property type="evidence" value="ECO:0007669"/>
    <property type="project" value="UniProtKB-UniRule"/>
</dbReference>
<dbReference type="InterPro" id="IPR002004">
    <property type="entry name" value="PABP_HYD_C"/>
</dbReference>
<dbReference type="Gene3D" id="3.30.70.330">
    <property type="match status" value="4"/>
</dbReference>
<evidence type="ECO:0000256" key="2">
    <source>
        <dbReference type="ARBA" id="ARBA00008557"/>
    </source>
</evidence>
<evidence type="ECO:0000256" key="9">
    <source>
        <dbReference type="SAM" id="MobiDB-lite"/>
    </source>
</evidence>
<evidence type="ECO:0000256" key="8">
    <source>
        <dbReference type="RuleBase" id="RU362004"/>
    </source>
</evidence>
<comment type="similarity">
    <text evidence="2 8">Belongs to the polyadenylate-binding protein type-1 family.</text>
</comment>
<evidence type="ECO:0000256" key="5">
    <source>
        <dbReference type="ARBA" id="ARBA00022845"/>
    </source>
</evidence>
<keyword evidence="13" id="KW-1185">Reference proteome</keyword>
<dbReference type="Gene3D" id="1.10.1900.10">
    <property type="entry name" value="c-terminal domain of poly(a) binding protein"/>
    <property type="match status" value="1"/>
</dbReference>
<dbReference type="InterPro" id="IPR006515">
    <property type="entry name" value="PABP_1234"/>
</dbReference>
<dbReference type="Proteomes" id="UP001190700">
    <property type="component" value="Unassembled WGS sequence"/>
</dbReference>
<evidence type="ECO:0000313" key="13">
    <source>
        <dbReference type="Proteomes" id="UP001190700"/>
    </source>
</evidence>
<keyword evidence="3 8" id="KW-0963">Cytoplasm</keyword>
<dbReference type="SMART" id="SM00517">
    <property type="entry name" value="PolyA"/>
    <property type="match status" value="1"/>
</dbReference>
<dbReference type="CDD" id="cd12379">
    <property type="entry name" value="RRM2_I_PABPs"/>
    <property type="match status" value="1"/>
</dbReference>
<dbReference type="SMART" id="SM00360">
    <property type="entry name" value="RRM"/>
    <property type="match status" value="4"/>
</dbReference>
<accession>A0AAE0EMN7</accession>
<dbReference type="GO" id="GO:0005737">
    <property type="term" value="C:cytoplasm"/>
    <property type="evidence" value="ECO:0007669"/>
    <property type="project" value="UniProtKB-SubCell"/>
</dbReference>
<comment type="caution">
    <text evidence="12">The sequence shown here is derived from an EMBL/GenBank/DDBJ whole genome shotgun (WGS) entry which is preliminary data.</text>
</comment>
<dbReference type="InterPro" id="IPR012677">
    <property type="entry name" value="Nucleotide-bd_a/b_plait_sf"/>
</dbReference>
<feature type="compositionally biased region" description="Low complexity" evidence="9">
    <location>
        <begin position="539"/>
        <end position="580"/>
    </location>
</feature>
<dbReference type="InterPro" id="IPR034364">
    <property type="entry name" value="PABP_RRM1"/>
</dbReference>
<dbReference type="CDD" id="cd12380">
    <property type="entry name" value="RRM3_I_PABPs"/>
    <property type="match status" value="1"/>
</dbReference>
<evidence type="ECO:0000259" key="10">
    <source>
        <dbReference type="PROSITE" id="PS50102"/>
    </source>
</evidence>
<organism evidence="12 13">
    <name type="scientific">Cymbomonas tetramitiformis</name>
    <dbReference type="NCBI Taxonomy" id="36881"/>
    <lineage>
        <taxon>Eukaryota</taxon>
        <taxon>Viridiplantae</taxon>
        <taxon>Chlorophyta</taxon>
        <taxon>Pyramimonadophyceae</taxon>
        <taxon>Pyramimonadales</taxon>
        <taxon>Pyramimonadaceae</taxon>
        <taxon>Cymbomonas</taxon>
    </lineage>
</organism>
<reference evidence="12 13" key="1">
    <citation type="journal article" date="2015" name="Genome Biol. Evol.">
        <title>Comparative Genomics of a Bacterivorous Green Alga Reveals Evolutionary Causalities and Consequences of Phago-Mixotrophic Mode of Nutrition.</title>
        <authorList>
            <person name="Burns J.A."/>
            <person name="Paasch A."/>
            <person name="Narechania A."/>
            <person name="Kim E."/>
        </authorList>
    </citation>
    <scope>NUCLEOTIDE SEQUENCE [LARGE SCALE GENOMIC DNA]</scope>
    <source>
        <strain evidence="12 13">PLY_AMNH</strain>
    </source>
</reference>
<evidence type="ECO:0000313" key="12">
    <source>
        <dbReference type="EMBL" id="KAK3234143.1"/>
    </source>
</evidence>
<dbReference type="CDD" id="cd12378">
    <property type="entry name" value="RRM1_I_PABPs"/>
    <property type="match status" value="1"/>
</dbReference>
<dbReference type="InterPro" id="IPR000504">
    <property type="entry name" value="RRM_dom"/>
</dbReference>
<feature type="domain" description="RRM" evidence="10">
    <location>
        <begin position="221"/>
        <end position="298"/>
    </location>
</feature>
<evidence type="ECO:0000256" key="7">
    <source>
        <dbReference type="PROSITE-ProRule" id="PRU00176"/>
    </source>
</evidence>
<feature type="compositionally biased region" description="Low complexity" evidence="9">
    <location>
        <begin position="496"/>
        <end position="512"/>
    </location>
</feature>
<dbReference type="FunFam" id="3.30.70.330:FF:000091">
    <property type="entry name" value="Polyadenylate-binding protein"/>
    <property type="match status" value="1"/>
</dbReference>
<keyword evidence="6 7" id="KW-0694">RNA-binding</keyword>
<dbReference type="InterPro" id="IPR036053">
    <property type="entry name" value="PABP-dom"/>
</dbReference>
<dbReference type="NCBIfam" id="TIGR01628">
    <property type="entry name" value="PABP-1234"/>
    <property type="match status" value="1"/>
</dbReference>
<evidence type="ECO:0000256" key="4">
    <source>
        <dbReference type="ARBA" id="ARBA00022737"/>
    </source>
</evidence>
<dbReference type="Pfam" id="PF00076">
    <property type="entry name" value="RRM_1"/>
    <property type="match status" value="4"/>
</dbReference>
<dbReference type="FunFam" id="3.30.70.330:FF:000003">
    <property type="entry name" value="Polyadenylate-binding protein"/>
    <property type="match status" value="1"/>
</dbReference>
<dbReference type="Pfam" id="PF00658">
    <property type="entry name" value="MLLE"/>
    <property type="match status" value="1"/>
</dbReference>
<dbReference type="GO" id="GO:0006417">
    <property type="term" value="P:regulation of translation"/>
    <property type="evidence" value="ECO:0007669"/>
    <property type="project" value="UniProtKB-KW"/>
</dbReference>
<gene>
    <name evidence="12" type="ORF">CYMTET_55572</name>
</gene>
<protein>
    <recommendedName>
        <fullName evidence="8">Polyadenylate-binding protein</fullName>
        <shortName evidence="8">PABP</shortName>
    </recommendedName>
</protein>
<dbReference type="FunFam" id="1.10.1900.10:FF:000004">
    <property type="entry name" value="Polyadenylate-binding protein"/>
    <property type="match status" value="1"/>
</dbReference>
<dbReference type="SUPFAM" id="SSF63570">
    <property type="entry name" value="PABC (PABP) domain"/>
    <property type="match status" value="1"/>
</dbReference>
<dbReference type="InterPro" id="IPR003954">
    <property type="entry name" value="RRM_euk-type"/>
</dbReference>
<dbReference type="PANTHER" id="PTHR24012">
    <property type="entry name" value="RNA BINDING PROTEIN"/>
    <property type="match status" value="1"/>
</dbReference>
<evidence type="ECO:0000259" key="11">
    <source>
        <dbReference type="PROSITE" id="PS51309"/>
    </source>
</evidence>
<keyword evidence="4" id="KW-0677">Repeat</keyword>
<dbReference type="InterPro" id="IPR045305">
    <property type="entry name" value="RRM2_I_PABPs"/>
</dbReference>
<feature type="region of interest" description="Disordered" evidence="9">
    <location>
        <begin position="474"/>
        <end position="580"/>
    </location>
</feature>
<comment type="subcellular location">
    <subcellularLocation>
        <location evidence="1 8">Cytoplasm</location>
    </subcellularLocation>
</comment>
<keyword evidence="5" id="KW-0810">Translation regulation</keyword>
<dbReference type="EMBL" id="LGRX02035553">
    <property type="protein sequence ID" value="KAK3234143.1"/>
    <property type="molecule type" value="Genomic_DNA"/>
</dbReference>
<feature type="domain" description="RRM" evidence="10">
    <location>
        <begin position="126"/>
        <end position="207"/>
    </location>
</feature>
<proteinExistence type="inferred from homology"/>
<feature type="domain" description="PABC" evidence="11">
    <location>
        <begin position="586"/>
        <end position="663"/>
    </location>
</feature>
<dbReference type="AlphaFoldDB" id="A0AAE0EMN7"/>
<feature type="domain" description="RRM" evidence="10">
    <location>
        <begin position="324"/>
        <end position="407"/>
    </location>
</feature>
<feature type="domain" description="RRM" evidence="10">
    <location>
        <begin position="35"/>
        <end position="116"/>
    </location>
</feature>
<dbReference type="FunFam" id="3.30.70.330:FF:000648">
    <property type="entry name" value="Polyadenylate-binding protein"/>
    <property type="match status" value="1"/>
</dbReference>
<evidence type="ECO:0000256" key="3">
    <source>
        <dbReference type="ARBA" id="ARBA00022490"/>
    </source>
</evidence>
<dbReference type="InterPro" id="IPR035979">
    <property type="entry name" value="RBD_domain_sf"/>
</dbReference>